<evidence type="ECO:0000256" key="4">
    <source>
        <dbReference type="ARBA" id="ARBA00022801"/>
    </source>
</evidence>
<evidence type="ECO:0000313" key="8">
    <source>
        <dbReference type="Proteomes" id="UP000095495"/>
    </source>
</evidence>
<organism evidence="7 8">
    <name type="scientific">Roseburia faecis</name>
    <dbReference type="NCBI Taxonomy" id="301302"/>
    <lineage>
        <taxon>Bacteria</taxon>
        <taxon>Bacillati</taxon>
        <taxon>Bacillota</taxon>
        <taxon>Clostridia</taxon>
        <taxon>Lachnospirales</taxon>
        <taxon>Lachnospiraceae</taxon>
        <taxon>Roseburia</taxon>
    </lineage>
</organism>
<dbReference type="EMBL" id="CYXV01000012">
    <property type="protein sequence ID" value="CUN09288.1"/>
    <property type="molecule type" value="Genomic_DNA"/>
</dbReference>
<keyword evidence="3" id="KW-0227">DNA damage</keyword>
<dbReference type="GO" id="GO:0006298">
    <property type="term" value="P:mismatch repair"/>
    <property type="evidence" value="ECO:0007669"/>
    <property type="project" value="InterPro"/>
</dbReference>
<dbReference type="Gene3D" id="3.40.960.10">
    <property type="entry name" value="VSR Endonuclease"/>
    <property type="match status" value="1"/>
</dbReference>
<evidence type="ECO:0000256" key="3">
    <source>
        <dbReference type="ARBA" id="ARBA00022763"/>
    </source>
</evidence>
<evidence type="ECO:0000256" key="6">
    <source>
        <dbReference type="ARBA" id="ARBA00029466"/>
    </source>
</evidence>
<dbReference type="GO" id="GO:0016787">
    <property type="term" value="F:hydrolase activity"/>
    <property type="evidence" value="ECO:0007669"/>
    <property type="project" value="UniProtKB-KW"/>
</dbReference>
<dbReference type="Pfam" id="PF03852">
    <property type="entry name" value="Vsr"/>
    <property type="match status" value="1"/>
</dbReference>
<dbReference type="InterPro" id="IPR011335">
    <property type="entry name" value="Restrct_endonuc-II-like"/>
</dbReference>
<evidence type="ECO:0000256" key="2">
    <source>
        <dbReference type="ARBA" id="ARBA00022759"/>
    </source>
</evidence>
<keyword evidence="4 7" id="KW-0378">Hydrolase</keyword>
<proteinExistence type="inferred from homology"/>
<dbReference type="NCBIfam" id="TIGR00632">
    <property type="entry name" value="vsr"/>
    <property type="match status" value="1"/>
</dbReference>
<keyword evidence="2" id="KW-0255">Endonuclease</keyword>
<comment type="similarity">
    <text evidence="6">Belongs to the Vsr family.</text>
</comment>
<dbReference type="EC" id="3.1.-.-" evidence="7"/>
<keyword evidence="5" id="KW-0234">DNA repair</keyword>
<evidence type="ECO:0000256" key="1">
    <source>
        <dbReference type="ARBA" id="ARBA00022722"/>
    </source>
</evidence>
<evidence type="ECO:0000256" key="5">
    <source>
        <dbReference type="ARBA" id="ARBA00023204"/>
    </source>
</evidence>
<dbReference type="SUPFAM" id="SSF52980">
    <property type="entry name" value="Restriction endonuclease-like"/>
    <property type="match status" value="1"/>
</dbReference>
<keyword evidence="1" id="KW-0540">Nuclease</keyword>
<sequence length="152" mass="18116">MSRDSATVSNNMRKIHSKDTSIELLLRKALWHKGYRYRKNYKALPGSPDIVLTKYKIAIFCDSEFFHGKDWEILKLRLENGKNADFWIKKIERNRNRDYENDKKLLFLGYTVLHFWGQDISKHTDECLQTIEEAIWDTKFSDTATDYDISEE</sequence>
<accession>A0A173U706</accession>
<reference evidence="7 8" key="1">
    <citation type="submission" date="2015-09" db="EMBL/GenBank/DDBJ databases">
        <authorList>
            <consortium name="Pathogen Informatics"/>
        </authorList>
    </citation>
    <scope>NUCLEOTIDE SEQUENCE [LARGE SCALE GENOMIC DNA]</scope>
    <source>
        <strain evidence="7 8">2789STDY5608863</strain>
    </source>
</reference>
<dbReference type="InterPro" id="IPR004603">
    <property type="entry name" value="DNA_mismatch_endonuc_vsr"/>
</dbReference>
<evidence type="ECO:0000313" key="7">
    <source>
        <dbReference type="EMBL" id="CUN09288.1"/>
    </source>
</evidence>
<dbReference type="GO" id="GO:0004519">
    <property type="term" value="F:endonuclease activity"/>
    <property type="evidence" value="ECO:0007669"/>
    <property type="project" value="UniProtKB-KW"/>
</dbReference>
<dbReference type="AlphaFoldDB" id="A0A173U706"/>
<dbReference type="CDD" id="cd00221">
    <property type="entry name" value="Vsr"/>
    <property type="match status" value="1"/>
</dbReference>
<name>A0A173U706_9FIRM</name>
<protein>
    <submittedName>
        <fullName evidence="7">Very short patch repair protein</fullName>
        <ecNumber evidence="7">3.1.-.-</ecNumber>
    </submittedName>
</protein>
<dbReference type="Proteomes" id="UP000095495">
    <property type="component" value="Unassembled WGS sequence"/>
</dbReference>
<dbReference type="RefSeq" id="WP_055263496.1">
    <property type="nucleotide sequence ID" value="NZ_CYXV01000012.1"/>
</dbReference>
<gene>
    <name evidence="7" type="primary">vsr_2</name>
    <name evidence="7" type="ORF">ERS852420_02651</name>
</gene>